<proteinExistence type="predicted"/>
<accession>A0ACB9R944</accession>
<dbReference type="EMBL" id="CM042883">
    <property type="protein sequence ID" value="KAI4374972.1"/>
    <property type="molecule type" value="Genomic_DNA"/>
</dbReference>
<organism evidence="1 2">
    <name type="scientific">Melastoma candidum</name>
    <dbReference type="NCBI Taxonomy" id="119954"/>
    <lineage>
        <taxon>Eukaryota</taxon>
        <taxon>Viridiplantae</taxon>
        <taxon>Streptophyta</taxon>
        <taxon>Embryophyta</taxon>
        <taxon>Tracheophyta</taxon>
        <taxon>Spermatophyta</taxon>
        <taxon>Magnoliopsida</taxon>
        <taxon>eudicotyledons</taxon>
        <taxon>Gunneridae</taxon>
        <taxon>Pentapetalae</taxon>
        <taxon>rosids</taxon>
        <taxon>malvids</taxon>
        <taxon>Myrtales</taxon>
        <taxon>Melastomataceae</taxon>
        <taxon>Melastomatoideae</taxon>
        <taxon>Melastomateae</taxon>
        <taxon>Melastoma</taxon>
    </lineage>
</organism>
<comment type="caution">
    <text evidence="1">The sequence shown here is derived from an EMBL/GenBank/DDBJ whole genome shotgun (WGS) entry which is preliminary data.</text>
</comment>
<keyword evidence="2" id="KW-1185">Reference proteome</keyword>
<gene>
    <name evidence="1" type="ORF">MLD38_012900</name>
</gene>
<protein>
    <submittedName>
        <fullName evidence="1">Uncharacterized protein</fullName>
    </submittedName>
</protein>
<reference evidence="2" key="1">
    <citation type="journal article" date="2023" name="Front. Plant Sci.">
        <title>Chromosomal-level genome assembly of Melastoma candidum provides insights into trichome evolution.</title>
        <authorList>
            <person name="Zhong Y."/>
            <person name="Wu W."/>
            <person name="Sun C."/>
            <person name="Zou P."/>
            <person name="Liu Y."/>
            <person name="Dai S."/>
            <person name="Zhou R."/>
        </authorList>
    </citation>
    <scope>NUCLEOTIDE SEQUENCE [LARGE SCALE GENOMIC DNA]</scope>
</reference>
<evidence type="ECO:0000313" key="2">
    <source>
        <dbReference type="Proteomes" id="UP001057402"/>
    </source>
</evidence>
<evidence type="ECO:0000313" key="1">
    <source>
        <dbReference type="EMBL" id="KAI4374972.1"/>
    </source>
</evidence>
<sequence length="90" mass="10075">MSPASCKTSRSYPLPTIPLQQVMYSSYTPSVTTPPLTFFPRPIHKLSASTPDKTAMARTMTLLMKNAWRGFDKRDNTLLRNSPAAETPEE</sequence>
<name>A0ACB9R944_9MYRT</name>
<dbReference type="Proteomes" id="UP001057402">
    <property type="component" value="Chromosome 4"/>
</dbReference>